<evidence type="ECO:0008006" key="3">
    <source>
        <dbReference type="Google" id="ProtNLM"/>
    </source>
</evidence>
<feature type="region of interest" description="Disordered" evidence="1">
    <location>
        <begin position="1"/>
        <end position="63"/>
    </location>
</feature>
<organism evidence="2">
    <name type="scientific">marine sediment metagenome</name>
    <dbReference type="NCBI Taxonomy" id="412755"/>
    <lineage>
        <taxon>unclassified sequences</taxon>
        <taxon>metagenomes</taxon>
        <taxon>ecological metagenomes</taxon>
    </lineage>
</organism>
<dbReference type="InterPro" id="IPR005186">
    <property type="entry name" value="FlaG"/>
</dbReference>
<dbReference type="PANTHER" id="PTHR37166">
    <property type="entry name" value="PROTEIN FLAG"/>
    <property type="match status" value="1"/>
</dbReference>
<accession>A0A0F9G677</accession>
<protein>
    <recommendedName>
        <fullName evidence="3">Flagellar protein FlaG protein</fullName>
    </recommendedName>
</protein>
<comment type="caution">
    <text evidence="2">The sequence shown here is derived from an EMBL/GenBank/DDBJ whole genome shotgun (WGS) entry which is preliminary data.</text>
</comment>
<gene>
    <name evidence="2" type="ORF">LCGC14_2222110</name>
</gene>
<evidence type="ECO:0000313" key="2">
    <source>
        <dbReference type="EMBL" id="KKL58762.1"/>
    </source>
</evidence>
<proteinExistence type="predicted"/>
<dbReference type="Gene3D" id="3.30.160.170">
    <property type="entry name" value="FlaG-like"/>
    <property type="match status" value="1"/>
</dbReference>
<dbReference type="AlphaFoldDB" id="A0A0F9G677"/>
<sequence>MANNDLLVKSDLPSLQTNVTSQPKQPTRTVQTENVSEATVVQKQASTDALSQQPNQQQQQTEALREKVAQLNDYMQNLNRNLQFTVDDQSGDTVVRVVDSETEEVVRQIPSEEILEARHAAEKYRGILLETKA</sequence>
<dbReference type="Pfam" id="PF03646">
    <property type="entry name" value="FlaG"/>
    <property type="match status" value="1"/>
</dbReference>
<feature type="compositionally biased region" description="Polar residues" evidence="1">
    <location>
        <begin position="13"/>
        <end position="51"/>
    </location>
</feature>
<dbReference type="PANTHER" id="PTHR37166:SF1">
    <property type="entry name" value="PROTEIN FLAG"/>
    <property type="match status" value="1"/>
</dbReference>
<dbReference type="SUPFAM" id="SSF160214">
    <property type="entry name" value="FlaG-like"/>
    <property type="match status" value="1"/>
</dbReference>
<name>A0A0F9G677_9ZZZZ</name>
<dbReference type="EMBL" id="LAZR01029709">
    <property type="protein sequence ID" value="KKL58762.1"/>
    <property type="molecule type" value="Genomic_DNA"/>
</dbReference>
<dbReference type="InterPro" id="IPR035924">
    <property type="entry name" value="FlaG-like_sf"/>
</dbReference>
<reference evidence="2" key="1">
    <citation type="journal article" date="2015" name="Nature">
        <title>Complex archaea that bridge the gap between prokaryotes and eukaryotes.</title>
        <authorList>
            <person name="Spang A."/>
            <person name="Saw J.H."/>
            <person name="Jorgensen S.L."/>
            <person name="Zaremba-Niedzwiedzka K."/>
            <person name="Martijn J."/>
            <person name="Lind A.E."/>
            <person name="van Eijk R."/>
            <person name="Schleper C."/>
            <person name="Guy L."/>
            <person name="Ettema T.J."/>
        </authorList>
    </citation>
    <scope>NUCLEOTIDE SEQUENCE</scope>
</reference>
<evidence type="ECO:0000256" key="1">
    <source>
        <dbReference type="SAM" id="MobiDB-lite"/>
    </source>
</evidence>